<gene>
    <name evidence="1" type="ORF">MGEO_05060</name>
</gene>
<protein>
    <recommendedName>
        <fullName evidence="3">Methyltransferase domain-containing protein</fullName>
    </recommendedName>
</protein>
<organism evidence="1 2">
    <name type="scientific">Marivita geojedonensis</name>
    <dbReference type="NCBI Taxonomy" id="1123756"/>
    <lineage>
        <taxon>Bacteria</taxon>
        <taxon>Pseudomonadati</taxon>
        <taxon>Pseudomonadota</taxon>
        <taxon>Alphaproteobacteria</taxon>
        <taxon>Rhodobacterales</taxon>
        <taxon>Roseobacteraceae</taxon>
        <taxon>Marivita</taxon>
    </lineage>
</organism>
<accession>A0A1X4NN23</accession>
<comment type="caution">
    <text evidence="1">The sequence shown here is derived from an EMBL/GenBank/DDBJ whole genome shotgun (WGS) entry which is preliminary data.</text>
</comment>
<reference evidence="1 2" key="1">
    <citation type="submission" date="2014-03" db="EMBL/GenBank/DDBJ databases">
        <title>The draft genome sequence of Marivita geojedonensis KCTC 23882.</title>
        <authorList>
            <person name="Lai Q."/>
            <person name="Shao Z."/>
        </authorList>
    </citation>
    <scope>NUCLEOTIDE SEQUENCE [LARGE SCALE GENOMIC DNA]</scope>
    <source>
        <strain evidence="1 2">DPG-138</strain>
    </source>
</reference>
<dbReference type="Proteomes" id="UP000193926">
    <property type="component" value="Unassembled WGS sequence"/>
</dbReference>
<dbReference type="STRING" id="1123756.MGEO_05060"/>
<dbReference type="EMBL" id="JFKC01000003">
    <property type="protein sequence ID" value="OSQ51920.1"/>
    <property type="molecule type" value="Genomic_DNA"/>
</dbReference>
<evidence type="ECO:0008006" key="3">
    <source>
        <dbReference type="Google" id="ProtNLM"/>
    </source>
</evidence>
<dbReference type="AlphaFoldDB" id="A0A1X4NN23"/>
<dbReference type="Gene3D" id="3.40.50.150">
    <property type="entry name" value="Vaccinia Virus protein VP39"/>
    <property type="match status" value="1"/>
</dbReference>
<dbReference type="SUPFAM" id="SSF53335">
    <property type="entry name" value="S-adenosyl-L-methionine-dependent methyltransferases"/>
    <property type="match status" value="1"/>
</dbReference>
<evidence type="ECO:0000313" key="2">
    <source>
        <dbReference type="Proteomes" id="UP000193926"/>
    </source>
</evidence>
<sequence length="403" mass="45813">MIGREADVANDESISRNILILLFEILERRMLETSEDLSEISTELRDIRASVRDTVQVLADELLKREGMNDLKAHSICAQLDLAVRNFEAFAHRANKIRMEQEAEAKSRDELLYLRRFWGSFSAQLSLTRVELNRWTLIRNLVQLQVRERNKRIPLYPATIPETHRSQVAASDEVFDWLHGILNPERQSESAQSAGCFADIALPNSEFHQHLHAAYRVLIAMDHSGPKRFLDVGCGGGLKVLTALRYFDEVSGFDFQASYVSVAEDLMRRGDVERANVFEADALLFEGYGDFEVVYFYRPIRDEEKLIEMEKRIVDMAKPGAILIAPYLGFAHRYKGLECGHVDGHVYVAKTSQTAADRLRRRAAKTGVAVVRDAPGDIENLWSPLLSAARNSGYEVERFLQPV</sequence>
<dbReference type="InterPro" id="IPR029063">
    <property type="entry name" value="SAM-dependent_MTases_sf"/>
</dbReference>
<evidence type="ECO:0000313" key="1">
    <source>
        <dbReference type="EMBL" id="OSQ51920.1"/>
    </source>
</evidence>
<dbReference type="CDD" id="cd02440">
    <property type="entry name" value="AdoMet_MTases"/>
    <property type="match status" value="1"/>
</dbReference>
<proteinExistence type="predicted"/>
<name>A0A1X4NN23_9RHOB</name>
<keyword evidence="2" id="KW-1185">Reference proteome</keyword>